<comment type="caution">
    <text evidence="6">The sequence shown here is derived from an EMBL/GenBank/DDBJ whole genome shotgun (WGS) entry which is preliminary data.</text>
</comment>
<comment type="similarity">
    <text evidence="1">Belongs to the oxygen-dependent FAD-linked oxidoreductase family.</text>
</comment>
<evidence type="ECO:0000259" key="5">
    <source>
        <dbReference type="PROSITE" id="PS51387"/>
    </source>
</evidence>
<keyword evidence="7" id="KW-1185">Reference proteome</keyword>
<dbReference type="AlphaFoldDB" id="A0AA38XGZ3"/>
<dbReference type="Gene3D" id="3.40.462.20">
    <property type="match status" value="1"/>
</dbReference>
<accession>A0AA38XGZ3</accession>
<dbReference type="InterPro" id="IPR006094">
    <property type="entry name" value="Oxid_FAD_bind_N"/>
</dbReference>
<name>A0AA38XGZ3_9EURO</name>
<dbReference type="GO" id="GO:0016491">
    <property type="term" value="F:oxidoreductase activity"/>
    <property type="evidence" value="ECO:0007669"/>
    <property type="project" value="UniProtKB-KW"/>
</dbReference>
<evidence type="ECO:0000256" key="4">
    <source>
        <dbReference type="ARBA" id="ARBA00023002"/>
    </source>
</evidence>
<evidence type="ECO:0000256" key="3">
    <source>
        <dbReference type="ARBA" id="ARBA00022827"/>
    </source>
</evidence>
<gene>
    <name evidence="6" type="ORF">H2200_003189</name>
</gene>
<dbReference type="InterPro" id="IPR016169">
    <property type="entry name" value="FAD-bd_PCMH_sub2"/>
</dbReference>
<proteinExistence type="inferred from homology"/>
<dbReference type="Gene3D" id="3.30.465.10">
    <property type="match status" value="1"/>
</dbReference>
<dbReference type="Pfam" id="PF01565">
    <property type="entry name" value="FAD_binding_4"/>
    <property type="match status" value="1"/>
</dbReference>
<evidence type="ECO:0000313" key="6">
    <source>
        <dbReference type="EMBL" id="KAJ9613247.1"/>
    </source>
</evidence>
<dbReference type="Gene3D" id="3.30.43.10">
    <property type="entry name" value="Uridine Diphospho-n-acetylenolpyruvylglucosamine Reductase, domain 2"/>
    <property type="match status" value="1"/>
</dbReference>
<sequence>MTPNSSDLTGLKSKLPDLRIYTPSNADFEAVAALYVGGIPSRPLAIVRPRSEEEVGAVVEYANEKSIPLAVRVGGHDLLGRSGPNQALVVDLRDIKYVDIVDDGQAAIIGGGVLAQDLADTLERTGHATAFGASSTVGYVGWATHGGYGLFSGLYGLGVDQILGARVVDYRGEIFHADEELLYGIRGAGSAFGVIVSMKIKIYKLEKVLASALVYSIGAVENDLDDFLRKYQKLLDQGIPRELGLIVGVANFPKAGKALFCSFMWASEDLVAGKVALAKMQELGPIVMDTVAEVTISTWLRNIDKNTPAYGVYSASGPANVLVPSFDNQVRDILVKFTKGLPADPATLWVENHAHGAALEPKLPCSFGYRMGHIMIEIIGTSVVEEMAKQSGDWVVSFDKAARALPQTLDGGYIVLLHPSVPSKLCYQGHWDRLQRLKAKFDPHNMFAFSVTGLDGKI</sequence>
<dbReference type="InterPro" id="IPR036318">
    <property type="entry name" value="FAD-bd_PCMH-like_sf"/>
</dbReference>
<evidence type="ECO:0000313" key="7">
    <source>
        <dbReference type="Proteomes" id="UP001172673"/>
    </source>
</evidence>
<organism evidence="6 7">
    <name type="scientific">Cladophialophora chaetospira</name>
    <dbReference type="NCBI Taxonomy" id="386627"/>
    <lineage>
        <taxon>Eukaryota</taxon>
        <taxon>Fungi</taxon>
        <taxon>Dikarya</taxon>
        <taxon>Ascomycota</taxon>
        <taxon>Pezizomycotina</taxon>
        <taxon>Eurotiomycetes</taxon>
        <taxon>Chaetothyriomycetidae</taxon>
        <taxon>Chaetothyriales</taxon>
        <taxon>Herpotrichiellaceae</taxon>
        <taxon>Cladophialophora</taxon>
    </lineage>
</organism>
<reference evidence="6" key="1">
    <citation type="submission" date="2022-10" db="EMBL/GenBank/DDBJ databases">
        <title>Culturing micro-colonial fungi from biological soil crusts in the Mojave desert and describing Neophaeococcomyces mojavensis, and introducing the new genera and species Taxawa tesnikishii.</title>
        <authorList>
            <person name="Kurbessoian T."/>
            <person name="Stajich J.E."/>
        </authorList>
    </citation>
    <scope>NUCLEOTIDE SEQUENCE</scope>
    <source>
        <strain evidence="6">TK_41</strain>
    </source>
</reference>
<dbReference type="PROSITE" id="PS51387">
    <property type="entry name" value="FAD_PCMH"/>
    <property type="match status" value="1"/>
</dbReference>
<feature type="domain" description="FAD-binding PCMH-type" evidence="5">
    <location>
        <begin position="39"/>
        <end position="205"/>
    </location>
</feature>
<dbReference type="InterPro" id="IPR016167">
    <property type="entry name" value="FAD-bd_PCMH_sub1"/>
</dbReference>
<dbReference type="GO" id="GO:0071949">
    <property type="term" value="F:FAD binding"/>
    <property type="evidence" value="ECO:0007669"/>
    <property type="project" value="InterPro"/>
</dbReference>
<keyword evidence="3" id="KW-0274">FAD</keyword>
<evidence type="ECO:0000256" key="2">
    <source>
        <dbReference type="ARBA" id="ARBA00022630"/>
    </source>
</evidence>
<dbReference type="PANTHER" id="PTHR42973:SF7">
    <property type="entry name" value="FAD-BINDING PCMH-TYPE DOMAIN-CONTAINING PROTEIN"/>
    <property type="match status" value="1"/>
</dbReference>
<dbReference type="SUPFAM" id="SSF56176">
    <property type="entry name" value="FAD-binding/transporter-associated domain-like"/>
    <property type="match status" value="1"/>
</dbReference>
<dbReference type="PANTHER" id="PTHR42973">
    <property type="entry name" value="BINDING OXIDOREDUCTASE, PUTATIVE (AFU_ORTHOLOGUE AFUA_1G17690)-RELATED"/>
    <property type="match status" value="1"/>
</dbReference>
<dbReference type="Proteomes" id="UP001172673">
    <property type="component" value="Unassembled WGS sequence"/>
</dbReference>
<protein>
    <recommendedName>
        <fullName evidence="5">FAD-binding PCMH-type domain-containing protein</fullName>
    </recommendedName>
</protein>
<dbReference type="InterPro" id="IPR050416">
    <property type="entry name" value="FAD-linked_Oxidoreductase"/>
</dbReference>
<dbReference type="EMBL" id="JAPDRK010000004">
    <property type="protein sequence ID" value="KAJ9613247.1"/>
    <property type="molecule type" value="Genomic_DNA"/>
</dbReference>
<dbReference type="InterPro" id="IPR016166">
    <property type="entry name" value="FAD-bd_PCMH"/>
</dbReference>
<keyword evidence="2" id="KW-0285">Flavoprotein</keyword>
<evidence type="ECO:0000256" key="1">
    <source>
        <dbReference type="ARBA" id="ARBA00005466"/>
    </source>
</evidence>
<keyword evidence="4" id="KW-0560">Oxidoreductase</keyword>